<dbReference type="RefSeq" id="WP_250141841.1">
    <property type="nucleotide sequence ID" value="NZ_JALIQP010000004.1"/>
</dbReference>
<dbReference type="InterPro" id="IPR005106">
    <property type="entry name" value="Asp/hSer_DH_NAD-bd"/>
</dbReference>
<dbReference type="PANTHER" id="PTHR37850">
    <property type="entry name" value="STRU PROTEIN"/>
    <property type="match status" value="1"/>
</dbReference>
<name>A0ABD5PR88_9EURY</name>
<accession>A0ABD5PR88</accession>
<dbReference type="Pfam" id="PF08666">
    <property type="entry name" value="SAF"/>
    <property type="match status" value="1"/>
</dbReference>
<comment type="caution">
    <text evidence="2">The sequence shown here is derived from an EMBL/GenBank/DDBJ whole genome shotgun (WGS) entry which is preliminary data.</text>
</comment>
<keyword evidence="3" id="KW-1185">Reference proteome</keyword>
<feature type="domain" description="SAF" evidence="1">
    <location>
        <begin position="352"/>
        <end position="417"/>
    </location>
</feature>
<dbReference type="SMART" id="SM00858">
    <property type="entry name" value="SAF"/>
    <property type="match status" value="1"/>
</dbReference>
<dbReference type="Pfam" id="PF21135">
    <property type="entry name" value="DRL_cat"/>
    <property type="match status" value="1"/>
</dbReference>
<gene>
    <name evidence="2" type="ORF">ACFO5R_10965</name>
</gene>
<evidence type="ECO:0000313" key="2">
    <source>
        <dbReference type="EMBL" id="MFC4542444.1"/>
    </source>
</evidence>
<evidence type="ECO:0000259" key="1">
    <source>
        <dbReference type="SMART" id="SM00858"/>
    </source>
</evidence>
<dbReference type="Gene3D" id="3.40.50.720">
    <property type="entry name" value="NAD(P)-binding Rossmann-like Domain"/>
    <property type="match status" value="1"/>
</dbReference>
<protein>
    <submittedName>
        <fullName evidence="2">SAF domain-containing protein</fullName>
    </submittedName>
</protein>
<dbReference type="CDD" id="cd11616">
    <property type="entry name" value="SAF_DH_OX_like"/>
    <property type="match status" value="1"/>
</dbReference>
<proteinExistence type="predicted"/>
<dbReference type="SUPFAM" id="SSF51735">
    <property type="entry name" value="NAD(P)-binding Rossmann-fold domains"/>
    <property type="match status" value="1"/>
</dbReference>
<dbReference type="InterPro" id="IPR036291">
    <property type="entry name" value="NAD(P)-bd_dom_sf"/>
</dbReference>
<organism evidence="2 3">
    <name type="scientific">Halosolutus amylolyticus</name>
    <dbReference type="NCBI Taxonomy" id="2932267"/>
    <lineage>
        <taxon>Archaea</taxon>
        <taxon>Methanobacteriati</taxon>
        <taxon>Methanobacteriota</taxon>
        <taxon>Stenosarchaea group</taxon>
        <taxon>Halobacteria</taxon>
        <taxon>Halobacteriales</taxon>
        <taxon>Natrialbaceae</taxon>
        <taxon>Halosolutus</taxon>
    </lineage>
</organism>
<sequence>MEVRAQLMERVAEPITVALIGPGVYGSHLAYQIEETPGVVPAVLADLDLEKATGTFREVGVPEADVDVEETRDGIRDALSADRRVATTNGVAAAGAPVDVVVETTGDPEAGARHAWEAIEAGNDVVMVSVEVDATVGPLLARFAAHRGVTYTMAYGDEPAQVVRLADWARLQGFDVVAAGQGTELTFAPHATHEDALKRYDLPDSFIEENEPDARMYNTFLDGTKVAVELAAAANALGFPPDTGGIHMPETDRDGLLETLRPKADGGVLDRTGVIDAVTPSGDNPSAFVVTEAPNEATQIYLDQRYNINTTSDGRYQVFHRPFHLPQETLVSIARAALQDRATGVVTQQTTEVVAAAKRDLEPGETIHGGGGDTVYGQLEDASVAAEADLVPFELLSGAEVTRPIATDQPVSTDDVTLDTDSVLYQLRQLQDSLL</sequence>
<dbReference type="InterPro" id="IPR013974">
    <property type="entry name" value="SAF"/>
</dbReference>
<dbReference type="AlphaFoldDB" id="A0ABD5PR88"/>
<dbReference type="InterPro" id="IPR048423">
    <property type="entry name" value="DRL_cat"/>
</dbReference>
<dbReference type="PANTHER" id="PTHR37850:SF3">
    <property type="entry name" value="BLR7815 PROTEIN"/>
    <property type="match status" value="1"/>
</dbReference>
<evidence type="ECO:0000313" key="3">
    <source>
        <dbReference type="Proteomes" id="UP001595898"/>
    </source>
</evidence>
<reference evidence="2 3" key="1">
    <citation type="journal article" date="2019" name="Int. J. Syst. Evol. Microbiol.">
        <title>The Global Catalogue of Microorganisms (GCM) 10K type strain sequencing project: providing services to taxonomists for standard genome sequencing and annotation.</title>
        <authorList>
            <consortium name="The Broad Institute Genomics Platform"/>
            <consortium name="The Broad Institute Genome Sequencing Center for Infectious Disease"/>
            <person name="Wu L."/>
            <person name="Ma J."/>
        </authorList>
    </citation>
    <scope>NUCLEOTIDE SEQUENCE [LARGE SCALE GENOMIC DNA]</scope>
    <source>
        <strain evidence="2 3">WLHS5</strain>
    </source>
</reference>
<dbReference type="EMBL" id="JBHSFA010000005">
    <property type="protein sequence ID" value="MFC4542444.1"/>
    <property type="molecule type" value="Genomic_DNA"/>
</dbReference>
<dbReference type="Proteomes" id="UP001595898">
    <property type="component" value="Unassembled WGS sequence"/>
</dbReference>
<dbReference type="Pfam" id="PF03447">
    <property type="entry name" value="NAD_binding_3"/>
    <property type="match status" value="1"/>
</dbReference>